<dbReference type="GO" id="GO:0005737">
    <property type="term" value="C:cytoplasm"/>
    <property type="evidence" value="ECO:0007669"/>
    <property type="project" value="TreeGrafter"/>
</dbReference>
<feature type="region of interest" description="Disordered" evidence="3">
    <location>
        <begin position="1"/>
        <end position="65"/>
    </location>
</feature>
<feature type="compositionally biased region" description="Basic and acidic residues" evidence="3">
    <location>
        <begin position="442"/>
        <end position="452"/>
    </location>
</feature>
<dbReference type="InterPro" id="IPR029062">
    <property type="entry name" value="Class_I_gatase-like"/>
</dbReference>
<feature type="domain" description="F-box" evidence="4">
    <location>
        <begin position="129"/>
        <end position="175"/>
    </location>
</feature>
<evidence type="ECO:0000256" key="2">
    <source>
        <dbReference type="ARBA" id="ARBA00022786"/>
    </source>
</evidence>
<evidence type="ECO:0000313" key="6">
    <source>
        <dbReference type="Proteomes" id="UP000076078"/>
    </source>
</evidence>
<dbReference type="FunCoup" id="A0A151Z7X3">
    <property type="interactions" value="738"/>
</dbReference>
<dbReference type="AlphaFoldDB" id="A0A151Z7X3"/>
<dbReference type="InterPro" id="IPR052121">
    <property type="entry name" value="F-box_SCF_Substrate_Recog"/>
</dbReference>
<dbReference type="InterPro" id="IPR036047">
    <property type="entry name" value="F-box-like_dom_sf"/>
</dbReference>
<sequence length="497" mass="56168">MEIDSDIEMYSSEETLTDRKMKSTEFPPMIPDLNNNSNNNHLQNISKNKCSPQLTSVKRSQSSSPMIMSMSKGGFYLEQQMAPQLSKHNSSNNMSSMITRNNINNNNNTIITRSPKVIHQNPNLLALYNGLINVLPEEILIQVFLYLNVTDLYQCFQTCKHWRRLSEDEDLYRRVCFRTYPILKSYRKPPMELTWRKYFNQRKQSFLVMGGPTSQSTCMDDICSKLKAQGIGTVDKYYTQKQIPTLEELQKYTAILIYSYNSSAFLDGVAMGDVLADYIDNGGGVVVTVFTNCSNLRNGFIKGRFYDQNYHPILPARQHDTNGKKPLQMGKISIHDHPILQGVRQLDGGKSSFYCHGIMNPEAKLVCEWSNGVPLVSDLQKKNGRVVALNFFPPSSDTGDVRFWSSATDGTQLMVNSLLYVGKYTNPKKVKYLEGASFTSDPSKHKGDHDNYDSNCSYSSSAGSNGSAANGKKEKKSKSLSKRIPSFFKIFSKRVTP</sequence>
<dbReference type="Pfam" id="PF12937">
    <property type="entry name" value="F-box-like"/>
    <property type="match status" value="1"/>
</dbReference>
<keyword evidence="6" id="KW-1185">Reference proteome</keyword>
<feature type="region of interest" description="Disordered" evidence="3">
    <location>
        <begin position="439"/>
        <end position="480"/>
    </location>
</feature>
<dbReference type="InterPro" id="IPR001810">
    <property type="entry name" value="F-box_dom"/>
</dbReference>
<name>A0A151Z7X3_TIELA</name>
<evidence type="ECO:0000313" key="5">
    <source>
        <dbReference type="EMBL" id="KYQ89884.1"/>
    </source>
</evidence>
<comment type="pathway">
    <text evidence="1">Protein modification; protein ubiquitination.</text>
</comment>
<evidence type="ECO:0000259" key="4">
    <source>
        <dbReference type="PROSITE" id="PS50181"/>
    </source>
</evidence>
<dbReference type="STRING" id="361077.A0A151Z7X3"/>
<gene>
    <name evidence="5" type="ORF">DLAC_09860</name>
</gene>
<dbReference type="OrthoDB" id="17288at2759"/>
<dbReference type="EMBL" id="LODT01000039">
    <property type="protein sequence ID" value="KYQ89884.1"/>
    <property type="molecule type" value="Genomic_DNA"/>
</dbReference>
<dbReference type="Gene3D" id="1.20.1280.50">
    <property type="match status" value="1"/>
</dbReference>
<evidence type="ECO:0000256" key="1">
    <source>
        <dbReference type="ARBA" id="ARBA00004906"/>
    </source>
</evidence>
<dbReference type="SMART" id="SM00256">
    <property type="entry name" value="FBOX"/>
    <property type="match status" value="1"/>
</dbReference>
<feature type="compositionally biased region" description="Low complexity" evidence="3">
    <location>
        <begin position="454"/>
        <end position="470"/>
    </location>
</feature>
<dbReference type="CDD" id="cd09917">
    <property type="entry name" value="F-box_SF"/>
    <property type="match status" value="1"/>
</dbReference>
<proteinExistence type="predicted"/>
<dbReference type="Gene3D" id="3.40.50.880">
    <property type="match status" value="1"/>
</dbReference>
<dbReference type="SUPFAM" id="SSF81383">
    <property type="entry name" value="F-box domain"/>
    <property type="match status" value="1"/>
</dbReference>
<feature type="compositionally biased region" description="Low complexity" evidence="3">
    <location>
        <begin position="33"/>
        <end position="49"/>
    </location>
</feature>
<accession>A0A151Z7X3</accession>
<reference evidence="5 6" key="1">
    <citation type="submission" date="2015-12" db="EMBL/GenBank/DDBJ databases">
        <title>Dictyostelia acquired genes for synthesis and detection of signals that induce cell-type specialization by lateral gene transfer from prokaryotes.</title>
        <authorList>
            <person name="Gloeckner G."/>
            <person name="Schaap P."/>
        </authorList>
    </citation>
    <scope>NUCLEOTIDE SEQUENCE [LARGE SCALE GENOMIC DNA]</scope>
    <source>
        <strain evidence="5 6">TK</strain>
    </source>
</reference>
<dbReference type="Proteomes" id="UP000076078">
    <property type="component" value="Unassembled WGS sequence"/>
</dbReference>
<comment type="caution">
    <text evidence="5">The sequence shown here is derived from an EMBL/GenBank/DDBJ whole genome shotgun (WGS) entry which is preliminary data.</text>
</comment>
<dbReference type="InParanoid" id="A0A151Z7X3"/>
<keyword evidence="2" id="KW-0833">Ubl conjugation pathway</keyword>
<organism evidence="5 6">
    <name type="scientific">Tieghemostelium lacteum</name>
    <name type="common">Slime mold</name>
    <name type="synonym">Dictyostelium lacteum</name>
    <dbReference type="NCBI Taxonomy" id="361077"/>
    <lineage>
        <taxon>Eukaryota</taxon>
        <taxon>Amoebozoa</taxon>
        <taxon>Evosea</taxon>
        <taxon>Eumycetozoa</taxon>
        <taxon>Dictyostelia</taxon>
        <taxon>Dictyosteliales</taxon>
        <taxon>Raperosteliaceae</taxon>
        <taxon>Tieghemostelium</taxon>
    </lineage>
</organism>
<protein>
    <recommendedName>
        <fullName evidence="4">F-box domain-containing protein</fullName>
    </recommendedName>
</protein>
<dbReference type="PROSITE" id="PS50181">
    <property type="entry name" value="FBOX"/>
    <property type="match status" value="1"/>
</dbReference>
<dbReference type="SUPFAM" id="SSF52317">
    <property type="entry name" value="Class I glutamine amidotransferase-like"/>
    <property type="match status" value="1"/>
</dbReference>
<dbReference type="PANTHER" id="PTHR46550:SF1">
    <property type="entry name" value="F-BOX PROTEIN 3"/>
    <property type="match status" value="1"/>
</dbReference>
<dbReference type="PANTHER" id="PTHR46550">
    <property type="entry name" value="F-BOX ONLY PROTEIN 3"/>
    <property type="match status" value="1"/>
</dbReference>
<evidence type="ECO:0000256" key="3">
    <source>
        <dbReference type="SAM" id="MobiDB-lite"/>
    </source>
</evidence>
<feature type="compositionally biased region" description="Polar residues" evidence="3">
    <location>
        <begin position="50"/>
        <end position="59"/>
    </location>
</feature>